<dbReference type="AlphaFoldDB" id="A0AAV7SAQ3"/>
<evidence type="ECO:0000313" key="1">
    <source>
        <dbReference type="EMBL" id="KAJ1161047.1"/>
    </source>
</evidence>
<sequence>MAAACFFRGIPLAHGHVPHWQRSGLNLQRYVTRAPCVASAQVPNNKKMASLALCSSGRACRSPASVCAFALGPSPHLLLHAAALSSDPGRVQGPTCRRLFRKAALAHCGPAGPGARTSPALLAKK</sequence>
<proteinExistence type="predicted"/>
<reference evidence="1" key="1">
    <citation type="journal article" date="2022" name="bioRxiv">
        <title>Sequencing and chromosome-scale assembly of the giantPleurodeles waltlgenome.</title>
        <authorList>
            <person name="Brown T."/>
            <person name="Elewa A."/>
            <person name="Iarovenko S."/>
            <person name="Subramanian E."/>
            <person name="Araus A.J."/>
            <person name="Petzold A."/>
            <person name="Susuki M."/>
            <person name="Suzuki K.-i.T."/>
            <person name="Hayashi T."/>
            <person name="Toyoda A."/>
            <person name="Oliveira C."/>
            <person name="Osipova E."/>
            <person name="Leigh N.D."/>
            <person name="Simon A."/>
            <person name="Yun M.H."/>
        </authorList>
    </citation>
    <scope>NUCLEOTIDE SEQUENCE</scope>
    <source>
        <strain evidence="1">20211129_DDA</strain>
        <tissue evidence="1">Liver</tissue>
    </source>
</reference>
<evidence type="ECO:0000313" key="2">
    <source>
        <dbReference type="Proteomes" id="UP001066276"/>
    </source>
</evidence>
<gene>
    <name evidence="1" type="ORF">NDU88_001535</name>
</gene>
<name>A0AAV7SAQ3_PLEWA</name>
<organism evidence="1 2">
    <name type="scientific">Pleurodeles waltl</name>
    <name type="common">Iberian ribbed newt</name>
    <dbReference type="NCBI Taxonomy" id="8319"/>
    <lineage>
        <taxon>Eukaryota</taxon>
        <taxon>Metazoa</taxon>
        <taxon>Chordata</taxon>
        <taxon>Craniata</taxon>
        <taxon>Vertebrata</taxon>
        <taxon>Euteleostomi</taxon>
        <taxon>Amphibia</taxon>
        <taxon>Batrachia</taxon>
        <taxon>Caudata</taxon>
        <taxon>Salamandroidea</taxon>
        <taxon>Salamandridae</taxon>
        <taxon>Pleurodelinae</taxon>
        <taxon>Pleurodeles</taxon>
    </lineage>
</organism>
<accession>A0AAV7SAQ3</accession>
<dbReference type="Proteomes" id="UP001066276">
    <property type="component" value="Chromosome 4_2"/>
</dbReference>
<protein>
    <submittedName>
        <fullName evidence="1">Uncharacterized protein</fullName>
    </submittedName>
</protein>
<keyword evidence="2" id="KW-1185">Reference proteome</keyword>
<comment type="caution">
    <text evidence="1">The sequence shown here is derived from an EMBL/GenBank/DDBJ whole genome shotgun (WGS) entry which is preliminary data.</text>
</comment>
<dbReference type="EMBL" id="JANPWB010000008">
    <property type="protein sequence ID" value="KAJ1161047.1"/>
    <property type="molecule type" value="Genomic_DNA"/>
</dbReference>